<dbReference type="GeneID" id="94584048"/>
<evidence type="ECO:0000313" key="3">
    <source>
        <dbReference type="Proteomes" id="UP000182444"/>
    </source>
</evidence>
<accession>A0A1D8NPT9</accession>
<keyword evidence="1" id="KW-1133">Transmembrane helix</keyword>
<evidence type="ECO:0000313" key="2">
    <source>
        <dbReference type="EMBL" id="AOW07642.1"/>
    </source>
</evidence>
<feature type="transmembrane region" description="Helical" evidence="1">
    <location>
        <begin position="179"/>
        <end position="201"/>
    </location>
</feature>
<sequence length="251" mass="27442">MVFQQSCVFKLALSTGPTGLFLLQNVEQLLFLLFGLLLLDLVGCAEVLSKLLGLPDTLHSAAVQRSKRVVLRLRLLSILLSGHTSSLGSQHGPETTLSTAKTHIPAQVDVTSCSRQALKTLASSGAEISLGCGVRGQFFESAFDSDVDIIISQNVFLDISQTTGGGDEYSGHVGGGGEARVLCTVVLCSGWMLVIQIILWFRLWCMVRVRKNSTKHYITCMYVPIQNKHFGLDETELERLVTGCEKIIWVE</sequence>
<reference evidence="2 3" key="1">
    <citation type="journal article" date="2016" name="PLoS ONE">
        <title>Sequence Assembly of Yarrowia lipolytica Strain W29/CLIB89 Shows Transposable Element Diversity.</title>
        <authorList>
            <person name="Magnan C."/>
            <person name="Yu J."/>
            <person name="Chang I."/>
            <person name="Jahn E."/>
            <person name="Kanomata Y."/>
            <person name="Wu J."/>
            <person name="Zeller M."/>
            <person name="Oakes M."/>
            <person name="Baldi P."/>
            <person name="Sandmeyer S."/>
        </authorList>
    </citation>
    <scope>NUCLEOTIDE SEQUENCE [LARGE SCALE GENOMIC DNA]</scope>
    <source>
        <strain evidence="3">CLIB89(W29)</strain>
    </source>
</reference>
<dbReference type="Proteomes" id="UP000182444">
    <property type="component" value="Chromosome 1F"/>
</dbReference>
<keyword evidence="1" id="KW-0472">Membrane</keyword>
<name>A0A1D8NPT9_YARLL</name>
<protein>
    <submittedName>
        <fullName evidence="2">Uncharacterized protein</fullName>
    </submittedName>
</protein>
<dbReference type="AlphaFoldDB" id="A0A1D8NPT9"/>
<organism evidence="2 3">
    <name type="scientific">Yarrowia lipolytica</name>
    <name type="common">Candida lipolytica</name>
    <dbReference type="NCBI Taxonomy" id="4952"/>
    <lineage>
        <taxon>Eukaryota</taxon>
        <taxon>Fungi</taxon>
        <taxon>Dikarya</taxon>
        <taxon>Ascomycota</taxon>
        <taxon>Saccharomycotina</taxon>
        <taxon>Dipodascomycetes</taxon>
        <taxon>Dipodascales</taxon>
        <taxon>Dipodascales incertae sedis</taxon>
        <taxon>Yarrowia</taxon>
    </lineage>
</organism>
<evidence type="ECO:0000256" key="1">
    <source>
        <dbReference type="SAM" id="Phobius"/>
    </source>
</evidence>
<keyword evidence="1" id="KW-0812">Transmembrane</keyword>
<dbReference type="VEuPathDB" id="FungiDB:YALI1_F31733g"/>
<dbReference type="RefSeq" id="XP_068139570.1">
    <property type="nucleotide sequence ID" value="XM_068283469.1"/>
</dbReference>
<dbReference type="EMBL" id="CP017558">
    <property type="protein sequence ID" value="AOW07642.1"/>
    <property type="molecule type" value="Genomic_DNA"/>
</dbReference>
<proteinExistence type="predicted"/>
<gene>
    <name evidence="2" type="ORF">YALI1_F31733g</name>
</gene>